<dbReference type="InterPro" id="IPR013785">
    <property type="entry name" value="Aldolase_TIM"/>
</dbReference>
<dbReference type="InterPro" id="IPR006405">
    <property type="entry name" value="Nic_PRibTrfase_pncB"/>
</dbReference>
<dbReference type="InterPro" id="IPR007229">
    <property type="entry name" value="Nic_PRibTrfase-Fam"/>
</dbReference>
<dbReference type="NCBIfam" id="NF006695">
    <property type="entry name" value="PRK09243.1-2"/>
    <property type="match status" value="1"/>
</dbReference>
<evidence type="ECO:0000256" key="3">
    <source>
        <dbReference type="ARBA" id="ARBA00013236"/>
    </source>
</evidence>
<dbReference type="GO" id="GO:0004516">
    <property type="term" value="F:nicotinate phosphoribosyltransferase activity"/>
    <property type="evidence" value="ECO:0007669"/>
    <property type="project" value="UniProtKB-UniRule"/>
</dbReference>
<evidence type="ECO:0000259" key="11">
    <source>
        <dbReference type="Pfam" id="PF17767"/>
    </source>
</evidence>
<dbReference type="AlphaFoldDB" id="A0A378L9J0"/>
<keyword evidence="14" id="KW-0328">Glycosyltransferase</keyword>
<dbReference type="InterPro" id="IPR041525">
    <property type="entry name" value="N/Namide_PRibTrfase"/>
</dbReference>
<dbReference type="Pfam" id="PF17767">
    <property type="entry name" value="NAPRTase_N"/>
    <property type="match status" value="1"/>
</dbReference>
<keyword evidence="4" id="KW-0597">Phosphoprotein</keyword>
<dbReference type="CDD" id="cd01570">
    <property type="entry name" value="NAPRTase_A"/>
    <property type="match status" value="1"/>
</dbReference>
<comment type="similarity">
    <text evidence="2 9">Belongs to the NAPRTase family.</text>
</comment>
<dbReference type="Proteomes" id="UP000255110">
    <property type="component" value="Unassembled WGS sequence"/>
</dbReference>
<dbReference type="NCBIfam" id="TIGR01513">
    <property type="entry name" value="NAPRTase_put"/>
    <property type="match status" value="1"/>
</dbReference>
<accession>A0A378L9J0</accession>
<dbReference type="EMBL" id="LNYZ01000023">
    <property type="protein sequence ID" value="KTD75368.1"/>
    <property type="molecule type" value="Genomic_DNA"/>
</dbReference>
<evidence type="ECO:0000313" key="15">
    <source>
        <dbReference type="Proteomes" id="UP000054820"/>
    </source>
</evidence>
<comment type="pathway">
    <text evidence="1 9">Cofactor biosynthesis; NAD(+) biosynthesis; nicotinate D-ribonucleotide from nicotinate: step 1/1.</text>
</comment>
<evidence type="ECO:0000259" key="12">
    <source>
        <dbReference type="Pfam" id="PF17956"/>
    </source>
</evidence>
<evidence type="ECO:0000256" key="7">
    <source>
        <dbReference type="ARBA" id="ARBA00022679"/>
    </source>
</evidence>
<keyword evidence="6 9" id="KW-0662">Pyridine nucleotide biosynthesis</keyword>
<dbReference type="NCBIfam" id="NF009131">
    <property type="entry name" value="PRK12484.1"/>
    <property type="match status" value="1"/>
</dbReference>
<comment type="PTM">
    <text evidence="9">Transiently phosphorylated on a His residue during the reaction cycle. Phosphorylation strongly increases the affinity for substrates and increases the rate of nicotinate D-ribonucleotide production. Dephosphorylation regenerates the low-affinity form of the enzyme, leading to product release.</text>
</comment>
<keyword evidence="7 9" id="KW-0808">Transferase</keyword>
<comment type="catalytic activity">
    <reaction evidence="8 9">
        <text>5-phospho-alpha-D-ribose 1-diphosphate + nicotinate + ATP + H2O = nicotinate beta-D-ribonucleotide + ADP + phosphate + diphosphate</text>
        <dbReference type="Rhea" id="RHEA:36163"/>
        <dbReference type="ChEBI" id="CHEBI:15377"/>
        <dbReference type="ChEBI" id="CHEBI:30616"/>
        <dbReference type="ChEBI" id="CHEBI:32544"/>
        <dbReference type="ChEBI" id="CHEBI:33019"/>
        <dbReference type="ChEBI" id="CHEBI:43474"/>
        <dbReference type="ChEBI" id="CHEBI:57502"/>
        <dbReference type="ChEBI" id="CHEBI:58017"/>
        <dbReference type="ChEBI" id="CHEBI:456216"/>
        <dbReference type="EC" id="6.3.4.21"/>
    </reaction>
</comment>
<feature type="domain" description="Nicotinate/nicotinamide phosphoribosyltransferase" evidence="10">
    <location>
        <begin position="209"/>
        <end position="406"/>
    </location>
</feature>
<dbReference type="FunFam" id="3.20.20.70:FF:000076">
    <property type="entry name" value="Nicotinate phosphoribosyltransferase"/>
    <property type="match status" value="1"/>
</dbReference>
<dbReference type="EMBL" id="UGOY01000001">
    <property type="protein sequence ID" value="STY23725.1"/>
    <property type="molecule type" value="Genomic_DNA"/>
</dbReference>
<evidence type="ECO:0000313" key="13">
    <source>
        <dbReference type="EMBL" id="KTD75368.1"/>
    </source>
</evidence>
<sequence>MDLHPGYIAFTGNLSLFPPQLIRYFFKKLPGSVFKYILWQYNQFVIIALNFIAQKGCLPKMFDFTGSYTDQYQLTMAQVYFLKGHQNNTAIFDYFFRKLPFGSGYAVFAGLADLLEILENYHFSERDIQFLQSKGMHPEFLEYLKNFRFNGTIYAPLEGDIVFPTSPIVTVEANIIEAQVIETILLNVLNFQTLIATKASRIRHVAGDCKLIDFGLRRAQGPGGYYASRAAIVGGFDATSNVCAGRDYDIPISGTMAHSFIQSYDSELDAFRDFAEIWPNNCTLLVDTYSTMESGVPNAIRIGKEMEQKGHRLNAIRLDSGDLEDLAKKSRHMLDEAGLHYVKIVASNQLDESRIKTLREQKAPIDVFGVGTNLVIGAPDAALDGVYKLACTNGKPRLKLSESTTKITLPYKKQVFRLVHQNAFLGMDVVGFIDETKLDKVYAPFETEQLLSLDHYQQEPLLQKVMEHGKQLMPSKTLYEIAQYSRTRLSQLPEEYKRHDEPSTYQVGLSNQLKIKRNELIDEYKNKFEI</sequence>
<dbReference type="PANTHER" id="PTHR11098">
    <property type="entry name" value="NICOTINATE PHOSPHORIBOSYLTRANSFERASE"/>
    <property type="match status" value="1"/>
</dbReference>
<evidence type="ECO:0000313" key="14">
    <source>
        <dbReference type="EMBL" id="STY23725.1"/>
    </source>
</evidence>
<evidence type="ECO:0000256" key="2">
    <source>
        <dbReference type="ARBA" id="ARBA00010897"/>
    </source>
</evidence>
<dbReference type="PIRSF" id="PIRSF000484">
    <property type="entry name" value="NAPRT"/>
    <property type="match status" value="1"/>
</dbReference>
<evidence type="ECO:0000256" key="6">
    <source>
        <dbReference type="ARBA" id="ARBA00022642"/>
    </source>
</evidence>
<dbReference type="InterPro" id="IPR040727">
    <property type="entry name" value="NAPRTase_N"/>
</dbReference>
<dbReference type="STRING" id="460.Lstg_2543"/>
<proteinExistence type="inferred from homology"/>
<dbReference type="SUPFAM" id="SSF51690">
    <property type="entry name" value="Nicotinate/Quinolinate PRTase C-terminal domain-like"/>
    <property type="match status" value="1"/>
</dbReference>
<keyword evidence="5 9" id="KW-0436">Ligase</keyword>
<reference evidence="14 16" key="2">
    <citation type="submission" date="2018-06" db="EMBL/GenBank/DDBJ databases">
        <authorList>
            <consortium name="Pathogen Informatics"/>
            <person name="Doyle S."/>
        </authorList>
    </citation>
    <scope>NUCLEOTIDE SEQUENCE [LARGE SCALE GENOMIC DNA]</scope>
    <source>
        <strain evidence="14 16">NCTC11991</strain>
    </source>
</reference>
<dbReference type="UniPathway" id="UPA00253">
    <property type="reaction ID" value="UER00457"/>
</dbReference>
<dbReference type="Proteomes" id="UP000054820">
    <property type="component" value="Unassembled WGS sequence"/>
</dbReference>
<comment type="function">
    <text evidence="9">Catalyzes the first step in the biosynthesis of NAD from nicotinic acid, the ATP-dependent synthesis of beta-nicotinate D-ribonucleotide from nicotinate and 5-phospho-D-ribose 1-phosphate.</text>
</comment>
<dbReference type="InterPro" id="IPR036068">
    <property type="entry name" value="Nicotinate_pribotase-like_C"/>
</dbReference>
<dbReference type="InterPro" id="IPR041619">
    <property type="entry name" value="NAPRTase_C"/>
</dbReference>
<dbReference type="Pfam" id="PF04095">
    <property type="entry name" value="NAPRTase"/>
    <property type="match status" value="1"/>
</dbReference>
<dbReference type="GO" id="GO:0034355">
    <property type="term" value="P:NAD+ biosynthetic process via the salvage pathway"/>
    <property type="evidence" value="ECO:0007669"/>
    <property type="project" value="UniProtKB-ARBA"/>
</dbReference>
<evidence type="ECO:0000256" key="5">
    <source>
        <dbReference type="ARBA" id="ARBA00022598"/>
    </source>
</evidence>
<dbReference type="Gene3D" id="3.20.20.70">
    <property type="entry name" value="Aldolase class I"/>
    <property type="match status" value="1"/>
</dbReference>
<dbReference type="GO" id="GO:0005829">
    <property type="term" value="C:cytosol"/>
    <property type="evidence" value="ECO:0007669"/>
    <property type="project" value="TreeGrafter"/>
</dbReference>
<evidence type="ECO:0000259" key="10">
    <source>
        <dbReference type="Pfam" id="PF04095"/>
    </source>
</evidence>
<gene>
    <name evidence="14" type="primary">pncB</name>
    <name evidence="13" type="ORF">Lstg_2543</name>
    <name evidence="14" type="ORF">NCTC11991_02335</name>
</gene>
<dbReference type="Gene3D" id="3.20.140.10">
    <property type="entry name" value="nicotinate phosphoribosyltransferase"/>
    <property type="match status" value="1"/>
</dbReference>
<evidence type="ECO:0000256" key="1">
    <source>
        <dbReference type="ARBA" id="ARBA00004952"/>
    </source>
</evidence>
<dbReference type="EC" id="6.3.4.21" evidence="3 9"/>
<protein>
    <recommendedName>
        <fullName evidence="3 9">Nicotinate phosphoribosyltransferase</fullName>
        <ecNumber evidence="3 9">6.3.4.21</ecNumber>
    </recommendedName>
</protein>
<feature type="domain" description="Nicotinate phosphoribosyltransferase C-terminal" evidence="12">
    <location>
        <begin position="412"/>
        <end position="513"/>
    </location>
</feature>
<dbReference type="SUPFAM" id="SSF54675">
    <property type="entry name" value="Nicotinate/Quinolinate PRTase N-terminal domain-like"/>
    <property type="match status" value="1"/>
</dbReference>
<evidence type="ECO:0000256" key="8">
    <source>
        <dbReference type="ARBA" id="ARBA00048668"/>
    </source>
</evidence>
<evidence type="ECO:0000256" key="9">
    <source>
        <dbReference type="RuleBase" id="RU365100"/>
    </source>
</evidence>
<evidence type="ECO:0000313" key="16">
    <source>
        <dbReference type="Proteomes" id="UP000255110"/>
    </source>
</evidence>
<dbReference type="Pfam" id="PF17956">
    <property type="entry name" value="NAPRTase_C"/>
    <property type="match status" value="1"/>
</dbReference>
<evidence type="ECO:0000256" key="4">
    <source>
        <dbReference type="ARBA" id="ARBA00022553"/>
    </source>
</evidence>
<dbReference type="GO" id="GO:0047280">
    <property type="term" value="F:nicotinamide phosphoribosyltransferase activity"/>
    <property type="evidence" value="ECO:0007669"/>
    <property type="project" value="UniProtKB-ARBA"/>
</dbReference>
<feature type="domain" description="Nicotinate phosphoribosyltransferase N-terminal" evidence="11">
    <location>
        <begin position="69"/>
        <end position="190"/>
    </location>
</feature>
<name>A0A378L9J0_9GAMM</name>
<keyword evidence="15" id="KW-1185">Reference proteome</keyword>
<organism evidence="14 16">
    <name type="scientific">Legionella steigerwaltii</name>
    <dbReference type="NCBI Taxonomy" id="460"/>
    <lineage>
        <taxon>Bacteria</taxon>
        <taxon>Pseudomonadati</taxon>
        <taxon>Pseudomonadota</taxon>
        <taxon>Gammaproteobacteria</taxon>
        <taxon>Legionellales</taxon>
        <taxon>Legionellaceae</taxon>
        <taxon>Legionella</taxon>
    </lineage>
</organism>
<reference evidence="13 15" key="1">
    <citation type="submission" date="2015-11" db="EMBL/GenBank/DDBJ databases">
        <title>Genomic analysis of 38 Legionella species identifies large and diverse effector repertoires.</title>
        <authorList>
            <person name="Burstein D."/>
            <person name="Amaro F."/>
            <person name="Zusman T."/>
            <person name="Lifshitz Z."/>
            <person name="Cohen O."/>
            <person name="Gilbert J.A."/>
            <person name="Pupko T."/>
            <person name="Shuman H.A."/>
            <person name="Segal G."/>
        </authorList>
    </citation>
    <scope>NUCLEOTIDE SEQUENCE [LARGE SCALE GENOMIC DNA]</scope>
    <source>
        <strain evidence="13 15">SC-18-C9</strain>
    </source>
</reference>
<dbReference type="PANTHER" id="PTHR11098:SF1">
    <property type="entry name" value="NICOTINATE PHOSPHORIBOSYLTRANSFERASE"/>
    <property type="match status" value="1"/>
</dbReference>